<dbReference type="Proteomes" id="UP001174934">
    <property type="component" value="Unassembled WGS sequence"/>
</dbReference>
<reference evidence="1" key="1">
    <citation type="submission" date="2023-06" db="EMBL/GenBank/DDBJ databases">
        <title>Genome-scale phylogeny and comparative genomics of the fungal order Sordariales.</title>
        <authorList>
            <consortium name="Lawrence Berkeley National Laboratory"/>
            <person name="Hensen N."/>
            <person name="Bonometti L."/>
            <person name="Westerberg I."/>
            <person name="Brannstrom I.O."/>
            <person name="Guillou S."/>
            <person name="Cros-Aarteil S."/>
            <person name="Calhoun S."/>
            <person name="Haridas S."/>
            <person name="Kuo A."/>
            <person name="Mondo S."/>
            <person name="Pangilinan J."/>
            <person name="Riley R."/>
            <person name="LaButti K."/>
            <person name="Andreopoulos B."/>
            <person name="Lipzen A."/>
            <person name="Chen C."/>
            <person name="Yanf M."/>
            <person name="Daum C."/>
            <person name="Ng V."/>
            <person name="Clum A."/>
            <person name="Steindorff A."/>
            <person name="Ohm R."/>
            <person name="Martin F."/>
            <person name="Silar P."/>
            <person name="Natvig D."/>
            <person name="Lalanne C."/>
            <person name="Gautier V."/>
            <person name="Ament-velasquez S.L."/>
            <person name="Kruys A."/>
            <person name="Hutchinson M.I."/>
            <person name="Powell A.J."/>
            <person name="Barry K."/>
            <person name="Miller A.N."/>
            <person name="Grigoriev I.V."/>
            <person name="Debuchy R."/>
            <person name="Gladieux P."/>
            <person name="Thoren M.H."/>
            <person name="Johannesson H."/>
        </authorList>
    </citation>
    <scope>NUCLEOTIDE SEQUENCE</scope>
    <source>
        <strain evidence="1">SMH3391-2</strain>
    </source>
</reference>
<dbReference type="EMBL" id="JAULSR010000003">
    <property type="protein sequence ID" value="KAK0625162.1"/>
    <property type="molecule type" value="Genomic_DNA"/>
</dbReference>
<keyword evidence="2" id="KW-1185">Reference proteome</keyword>
<organism evidence="1 2">
    <name type="scientific">Bombardia bombarda</name>
    <dbReference type="NCBI Taxonomy" id="252184"/>
    <lineage>
        <taxon>Eukaryota</taxon>
        <taxon>Fungi</taxon>
        <taxon>Dikarya</taxon>
        <taxon>Ascomycota</taxon>
        <taxon>Pezizomycotina</taxon>
        <taxon>Sordariomycetes</taxon>
        <taxon>Sordariomycetidae</taxon>
        <taxon>Sordariales</taxon>
        <taxon>Lasiosphaeriaceae</taxon>
        <taxon>Bombardia</taxon>
    </lineage>
</organism>
<name>A0AA40C4V9_9PEZI</name>
<evidence type="ECO:0000313" key="1">
    <source>
        <dbReference type="EMBL" id="KAK0625162.1"/>
    </source>
</evidence>
<accession>A0AA40C4V9</accession>
<proteinExistence type="predicted"/>
<dbReference type="AlphaFoldDB" id="A0AA40C4V9"/>
<comment type="caution">
    <text evidence="1">The sequence shown here is derived from an EMBL/GenBank/DDBJ whole genome shotgun (WGS) entry which is preliminary data.</text>
</comment>
<gene>
    <name evidence="1" type="ORF">B0T17DRAFT_264054</name>
</gene>
<evidence type="ECO:0000313" key="2">
    <source>
        <dbReference type="Proteomes" id="UP001174934"/>
    </source>
</evidence>
<sequence length="134" mass="15086">MPEPGPAGYFLRGFSSLLALARKMDQVVHSLEKERQTLFTRHTAGDDGNKKLFAFRAHLATIDPDKLDQARRRINLQFVAGCVYLGNPDDPQPLQLYDMDNPPPARSLLQPVRPSPDALARSSNTVEDWARWVC</sequence>
<protein>
    <submittedName>
        <fullName evidence="1">Uncharacterized protein</fullName>
    </submittedName>
</protein>